<gene>
    <name evidence="1" type="ORF">AAES_01761</name>
</gene>
<protein>
    <submittedName>
        <fullName evidence="1">Uncharacterized protein</fullName>
    </submittedName>
</protein>
<accession>A0A0Q3U5Q9</accession>
<sequence length="158" mass="18294">MYSEVKPRSVYLLDIREFDVQGIYRNPPIMIIDHKLYCILLRLKAFVVSTLALLKDAREYSQTDFEMLTISLTLEKTKPYEKVNGTEIEYEFEEITLEREQISRVSKMPKGNSAKGIAGWTVQSLLSITKLPETQLAYQEMTARMQSACVERLIFTLT</sequence>
<comment type="caution">
    <text evidence="1">The sequence shown here is derived from an EMBL/GenBank/DDBJ whole genome shotgun (WGS) entry which is preliminary data.</text>
</comment>
<dbReference type="EMBL" id="LMAW01000027">
    <property type="protein sequence ID" value="KQL61086.1"/>
    <property type="molecule type" value="Genomic_DNA"/>
</dbReference>
<evidence type="ECO:0000313" key="1">
    <source>
        <dbReference type="EMBL" id="KQL61086.1"/>
    </source>
</evidence>
<keyword evidence="2" id="KW-1185">Reference proteome</keyword>
<evidence type="ECO:0000313" key="2">
    <source>
        <dbReference type="Proteomes" id="UP000051836"/>
    </source>
</evidence>
<name>A0A0Q3U5Q9_AMAAE</name>
<organism evidence="1 2">
    <name type="scientific">Amazona aestiva</name>
    <name type="common">Blue-fronted Amazon parrot</name>
    <dbReference type="NCBI Taxonomy" id="12930"/>
    <lineage>
        <taxon>Eukaryota</taxon>
        <taxon>Metazoa</taxon>
        <taxon>Chordata</taxon>
        <taxon>Craniata</taxon>
        <taxon>Vertebrata</taxon>
        <taxon>Euteleostomi</taxon>
        <taxon>Archelosauria</taxon>
        <taxon>Archosauria</taxon>
        <taxon>Dinosauria</taxon>
        <taxon>Saurischia</taxon>
        <taxon>Theropoda</taxon>
        <taxon>Coelurosauria</taxon>
        <taxon>Aves</taxon>
        <taxon>Neognathae</taxon>
        <taxon>Neoaves</taxon>
        <taxon>Telluraves</taxon>
        <taxon>Australaves</taxon>
        <taxon>Psittaciformes</taxon>
        <taxon>Psittacidae</taxon>
        <taxon>Amazona</taxon>
    </lineage>
</organism>
<dbReference type="Proteomes" id="UP000051836">
    <property type="component" value="Unassembled WGS sequence"/>
</dbReference>
<reference evidence="1 2" key="1">
    <citation type="submission" date="2015-10" db="EMBL/GenBank/DDBJ databases">
        <authorList>
            <person name="Gilbert D.G."/>
        </authorList>
    </citation>
    <scope>NUCLEOTIDE SEQUENCE [LARGE SCALE GENOMIC DNA]</scope>
    <source>
        <strain evidence="1">FVVF132</strain>
    </source>
</reference>
<dbReference type="AlphaFoldDB" id="A0A0Q3U5Q9"/>
<proteinExistence type="predicted"/>